<accession>A0ABW1KWE8</accession>
<evidence type="ECO:0000313" key="2">
    <source>
        <dbReference type="EMBL" id="MFC6034357.1"/>
    </source>
</evidence>
<reference evidence="2 3" key="1">
    <citation type="submission" date="2024-09" db="EMBL/GenBank/DDBJ databases">
        <authorList>
            <person name="Zhang Z.-H."/>
        </authorList>
    </citation>
    <scope>NUCLEOTIDE SEQUENCE [LARGE SCALE GENOMIC DNA]</scope>
    <source>
        <strain evidence="2 3">HHTR114</strain>
    </source>
</reference>
<dbReference type="GO" id="GO:0008168">
    <property type="term" value="F:methyltransferase activity"/>
    <property type="evidence" value="ECO:0007669"/>
    <property type="project" value="UniProtKB-KW"/>
</dbReference>
<proteinExistence type="predicted"/>
<feature type="chain" id="PRO_5045732098" evidence="1">
    <location>
        <begin position="21"/>
        <end position="299"/>
    </location>
</feature>
<dbReference type="SUPFAM" id="SSF53335">
    <property type="entry name" value="S-adenosyl-L-methionine-dependent methyltransferases"/>
    <property type="match status" value="1"/>
</dbReference>
<evidence type="ECO:0000256" key="1">
    <source>
        <dbReference type="SAM" id="SignalP"/>
    </source>
</evidence>
<dbReference type="GO" id="GO:0032259">
    <property type="term" value="P:methylation"/>
    <property type="evidence" value="ECO:0007669"/>
    <property type="project" value="UniProtKB-KW"/>
</dbReference>
<dbReference type="Proteomes" id="UP001596116">
    <property type="component" value="Unassembled WGS sequence"/>
</dbReference>
<dbReference type="PROSITE" id="PS51257">
    <property type="entry name" value="PROKAR_LIPOPROTEIN"/>
    <property type="match status" value="1"/>
</dbReference>
<keyword evidence="2" id="KW-0489">Methyltransferase</keyword>
<dbReference type="RefSeq" id="WP_379880322.1">
    <property type="nucleotide sequence ID" value="NZ_JBHPON010000001.1"/>
</dbReference>
<dbReference type="InterPro" id="IPR016980">
    <property type="entry name" value="S-AdoMet-dep_MeTrfase_Alr7345"/>
</dbReference>
<dbReference type="InterPro" id="IPR029063">
    <property type="entry name" value="SAM-dependent_MTases_sf"/>
</dbReference>
<gene>
    <name evidence="2" type="ORF">ACFMB1_02310</name>
</gene>
<keyword evidence="3" id="KW-1185">Reference proteome</keyword>
<name>A0ABW1KWE8_9PROT</name>
<feature type="signal peptide" evidence="1">
    <location>
        <begin position="1"/>
        <end position="20"/>
    </location>
</feature>
<organism evidence="2 3">
    <name type="scientific">Hyphococcus aureus</name>
    <dbReference type="NCBI Taxonomy" id="2666033"/>
    <lineage>
        <taxon>Bacteria</taxon>
        <taxon>Pseudomonadati</taxon>
        <taxon>Pseudomonadota</taxon>
        <taxon>Alphaproteobacteria</taxon>
        <taxon>Parvularculales</taxon>
        <taxon>Parvularculaceae</taxon>
        <taxon>Hyphococcus</taxon>
    </lineage>
</organism>
<evidence type="ECO:0000313" key="3">
    <source>
        <dbReference type="Proteomes" id="UP001596116"/>
    </source>
</evidence>
<sequence length="299" mass="32283">MTLKSALYAGFAAAMSLSLAACGGGETAAPEQEAAPLDNASRLDAVLAGEHRSDEERARDEQRHPKETLLFFGLTPDMTVVEVYPGGGWYTQVIAPYVKTGGGKFYAASFPAEGASERARASLDTYRKTYVEAPDIYGDVEMTTLGDGHHIAPEGAADMVVTFRNIHSFMGRGNQEATFEEFYRALKPGGVLGVVEHRADGADLPHDGSKGYVYTDDVKALAEAVGFEFEAASEINANPADTKDHPFGVWTLPPVRRSAQINGEDDPNFDRAHYDSIGESDRMTLKFRKPIAADGALLE</sequence>
<dbReference type="Gene3D" id="3.40.50.150">
    <property type="entry name" value="Vaccinia Virus protein VP39"/>
    <property type="match status" value="1"/>
</dbReference>
<dbReference type="CDD" id="cd02440">
    <property type="entry name" value="AdoMet_MTases"/>
    <property type="match status" value="1"/>
</dbReference>
<dbReference type="PIRSF" id="PIRSF031679">
    <property type="entry name" value="Mtase_Alr7345_prd"/>
    <property type="match status" value="1"/>
</dbReference>
<comment type="caution">
    <text evidence="2">The sequence shown here is derived from an EMBL/GenBank/DDBJ whole genome shotgun (WGS) entry which is preliminary data.</text>
</comment>
<keyword evidence="2" id="KW-0808">Transferase</keyword>
<protein>
    <submittedName>
        <fullName evidence="2">Class I SAM-dependent methyltransferase</fullName>
    </submittedName>
</protein>
<keyword evidence="1" id="KW-0732">Signal</keyword>
<dbReference type="EMBL" id="JBHPON010000001">
    <property type="protein sequence ID" value="MFC6034357.1"/>
    <property type="molecule type" value="Genomic_DNA"/>
</dbReference>